<dbReference type="PANTHER" id="PTHR23028">
    <property type="entry name" value="ACETYLTRANSFERASE"/>
    <property type="match status" value="1"/>
</dbReference>
<feature type="transmembrane region" description="Helical" evidence="1">
    <location>
        <begin position="172"/>
        <end position="191"/>
    </location>
</feature>
<dbReference type="InterPro" id="IPR002656">
    <property type="entry name" value="Acyl_transf_3_dom"/>
</dbReference>
<keyword evidence="1" id="KW-1133">Transmembrane helix</keyword>
<evidence type="ECO:0000313" key="3">
    <source>
        <dbReference type="EMBL" id="MDA0176174.1"/>
    </source>
</evidence>
<dbReference type="RefSeq" id="WP_270004929.1">
    <property type="nucleotide sequence ID" value="NZ_CAXQEU010000067.1"/>
</dbReference>
<comment type="caution">
    <text evidence="3">The sequence shown here is derived from an EMBL/GenBank/DDBJ whole genome shotgun (WGS) entry which is preliminary data.</text>
</comment>
<feature type="transmembrane region" description="Helical" evidence="1">
    <location>
        <begin position="91"/>
        <end position="112"/>
    </location>
</feature>
<keyword evidence="3" id="KW-0808">Transferase</keyword>
<accession>A0ABT4RWG7</accession>
<dbReference type="GO" id="GO:0016746">
    <property type="term" value="F:acyltransferase activity"/>
    <property type="evidence" value="ECO:0007669"/>
    <property type="project" value="UniProtKB-KW"/>
</dbReference>
<dbReference type="PANTHER" id="PTHR23028:SF53">
    <property type="entry name" value="ACYL_TRANSF_3 DOMAIN-CONTAINING PROTEIN"/>
    <property type="match status" value="1"/>
</dbReference>
<reference evidence="3" key="1">
    <citation type="submission" date="2022-11" db="EMBL/GenBank/DDBJ databases">
        <title>Refractory cell wall polysaccharides provide important carbon source for microbial heterotrophs in the hadal ocean.</title>
        <authorList>
            <person name="Zhu X."/>
        </authorList>
    </citation>
    <scope>NUCLEOTIDE SEQUENCE</scope>
    <source>
        <strain evidence="3">MTRN7</strain>
    </source>
</reference>
<keyword evidence="1" id="KW-0812">Transmembrane</keyword>
<feature type="transmembrane region" description="Helical" evidence="1">
    <location>
        <begin position="275"/>
        <end position="293"/>
    </location>
</feature>
<dbReference type="EMBL" id="JAPFGC010000002">
    <property type="protein sequence ID" value="MDA0176174.1"/>
    <property type="molecule type" value="Genomic_DNA"/>
</dbReference>
<sequence length="373" mass="44131">MKAITTYKHRIFGLDVVRAIAILLILCSHSTILLFPNSEATLVKFIQFFGTIGVDIFFVLSGFLIGTILIKHIESNQIKPRHFVQFWVRRWLRTLPNYYLILVINIGLAFLYKTEIPNQLFHYFFFLQNGFHPMPDFFTESWSLTIEEFAYLLGPILLMLIALFVKRLNKWSFLIMTFIVIIAFILSKIIFHFNTINIIQDFNWSHSLRKVVITRIDSIYYGFIGAFLSMYYTTFWNKIKYKSFILGSLSFVIIHAIIFINKLNPDNYLQFFNIWYLPLVSISILMCFPLVSNWKKQTNSIITKISLWSYSLYLVNYSIVLLTFKHIVNLEHSSGIFKLIILIGFWSISFVLSYILYTYFERPIIEFRNNLNN</sequence>
<dbReference type="InterPro" id="IPR050879">
    <property type="entry name" value="Acyltransferase_3"/>
</dbReference>
<feature type="domain" description="Acyltransferase 3" evidence="2">
    <location>
        <begin position="13"/>
        <end position="356"/>
    </location>
</feature>
<feature type="transmembrane region" description="Helical" evidence="1">
    <location>
        <begin position="12"/>
        <end position="33"/>
    </location>
</feature>
<proteinExistence type="predicted"/>
<protein>
    <submittedName>
        <fullName evidence="3">Acyltransferase</fullName>
    </submittedName>
</protein>
<evidence type="ECO:0000259" key="2">
    <source>
        <dbReference type="Pfam" id="PF01757"/>
    </source>
</evidence>
<evidence type="ECO:0000256" key="1">
    <source>
        <dbReference type="SAM" id="Phobius"/>
    </source>
</evidence>
<dbReference type="Pfam" id="PF01757">
    <property type="entry name" value="Acyl_transf_3"/>
    <property type="match status" value="1"/>
</dbReference>
<feature type="transmembrane region" description="Helical" evidence="1">
    <location>
        <begin position="149"/>
        <end position="165"/>
    </location>
</feature>
<gene>
    <name evidence="3" type="ORF">OOZ35_01545</name>
</gene>
<keyword evidence="4" id="KW-1185">Reference proteome</keyword>
<dbReference type="Proteomes" id="UP001149142">
    <property type="component" value="Unassembled WGS sequence"/>
</dbReference>
<organism evidence="3 4">
    <name type="scientific">Mesoflavibacter profundi</name>
    <dbReference type="NCBI Taxonomy" id="2708110"/>
    <lineage>
        <taxon>Bacteria</taxon>
        <taxon>Pseudomonadati</taxon>
        <taxon>Bacteroidota</taxon>
        <taxon>Flavobacteriia</taxon>
        <taxon>Flavobacteriales</taxon>
        <taxon>Flavobacteriaceae</taxon>
        <taxon>Mesoflavibacter</taxon>
    </lineage>
</organism>
<feature type="transmembrane region" description="Helical" evidence="1">
    <location>
        <begin position="45"/>
        <end position="70"/>
    </location>
</feature>
<feature type="transmembrane region" description="Helical" evidence="1">
    <location>
        <begin position="305"/>
        <end position="324"/>
    </location>
</feature>
<keyword evidence="3" id="KW-0012">Acyltransferase</keyword>
<feature type="transmembrane region" description="Helical" evidence="1">
    <location>
        <begin position="244"/>
        <end position="263"/>
    </location>
</feature>
<name>A0ABT4RWG7_9FLAO</name>
<evidence type="ECO:0000313" key="4">
    <source>
        <dbReference type="Proteomes" id="UP001149142"/>
    </source>
</evidence>
<keyword evidence="1" id="KW-0472">Membrane</keyword>
<feature type="transmembrane region" description="Helical" evidence="1">
    <location>
        <begin position="211"/>
        <end position="232"/>
    </location>
</feature>
<feature type="transmembrane region" description="Helical" evidence="1">
    <location>
        <begin position="336"/>
        <end position="360"/>
    </location>
</feature>